<protein>
    <submittedName>
        <fullName evidence="1">Uncharacterized protein</fullName>
    </submittedName>
</protein>
<name>A0A8E0M9N3_LACPA</name>
<proteinExistence type="predicted"/>
<organism evidence="1 2">
    <name type="scientific">Lacticaseibacillus paracasei subsp. paracasei Lpp7</name>
    <dbReference type="NCBI Taxonomy" id="1256200"/>
    <lineage>
        <taxon>Bacteria</taxon>
        <taxon>Bacillati</taxon>
        <taxon>Bacillota</taxon>
        <taxon>Bacilli</taxon>
        <taxon>Lactobacillales</taxon>
        <taxon>Lactobacillaceae</taxon>
        <taxon>Lacticaseibacillus</taxon>
    </lineage>
</organism>
<sequence>MNGRLANQHDVKTASRCRTIFGKQLRRPWSKRARFWPGKRSKQVELRSDLSQKSLRLDRPLFEAVWNTLKIKQEHKVKLLSRLIETAVRFGLS</sequence>
<dbReference type="AlphaFoldDB" id="A0A8E0M9N3"/>
<dbReference type="EMBL" id="ANJV01000120">
    <property type="protein sequence ID" value="EPC51696.1"/>
    <property type="molecule type" value="Genomic_DNA"/>
</dbReference>
<evidence type="ECO:0000313" key="1">
    <source>
        <dbReference type="EMBL" id="EPC51696.1"/>
    </source>
</evidence>
<evidence type="ECO:0000313" key="2">
    <source>
        <dbReference type="Proteomes" id="UP000014303"/>
    </source>
</evidence>
<comment type="caution">
    <text evidence="1">The sequence shown here is derived from an EMBL/GenBank/DDBJ whole genome shotgun (WGS) entry which is preliminary data.</text>
</comment>
<reference evidence="1 2" key="1">
    <citation type="journal article" date="2013" name="PLoS ONE">
        <title>Lactobacillus paracasei comparative genomics: towards species pan-genome definition and exploitation of diversity.</title>
        <authorList>
            <person name="Smokvina T."/>
            <person name="Wels M."/>
            <person name="Polka J."/>
            <person name="Chervaux C."/>
            <person name="Brisse S."/>
            <person name="Boekhorst J."/>
            <person name="van Hylckama Vlieg J.E."/>
            <person name="Siezen R.J."/>
        </authorList>
    </citation>
    <scope>NUCLEOTIDE SEQUENCE [LARGE SCALE GENOMIC DNA]</scope>
    <source>
        <strain evidence="1 2">Lpp7</strain>
    </source>
</reference>
<dbReference type="Proteomes" id="UP000014303">
    <property type="component" value="Unassembled WGS sequence"/>
</dbReference>
<gene>
    <name evidence="1" type="ORF">Lpp7_08531</name>
</gene>
<accession>A0A8E0M9N3</accession>